<sequence length="454" mass="48284">MPQQRVSRPRANEDPAANAPVNGTERLGEHQDCSSAQGDAAGSTEPDPQPVSSDQISDHEDTVGDDRTDAAAPPDPAAPDTETAEADCDEDAATSDGSGDARLPLHRRLLGPAMPKGRTLAAALVVVLLVGVGGIAWWRLTALPAEAAFRYDGDVVTIEQLDQRIDALRALYGVEAPEDPAQADGFRRDVAKSVAVSEILDDAAEERQIVVADKQVQDTLDRYIEQQFGPGNRDAFVQALGNVGTSEPAVRDEIRRQLTVGELMQQVVGTITISDEDLRTAYDQRKDTLGTPERRSISNIVVASQQDAQAALDQLNAGAPVAEVAATWSLDASTKDKGGAIGEVARADLEQPVADAAFSVGSGQFFGPVQGRHGWNVGRVDSVSPFVPATFEQVADGLRSALQTERSLTVWRDWLGQQISDADVDYADAYRPADPDAAPTMDPAGPPAETEPPR</sequence>
<reference evidence="10 11" key="1">
    <citation type="submission" date="2016-10" db="EMBL/GenBank/DDBJ databases">
        <authorList>
            <person name="de Groot N.N."/>
        </authorList>
    </citation>
    <scope>NUCLEOTIDE SEQUENCE [LARGE SCALE GENOMIC DNA]</scope>
    <source>
        <strain evidence="10 11">CGMCC 4.1877</strain>
    </source>
</reference>
<feature type="region of interest" description="Disordered" evidence="7">
    <location>
        <begin position="1"/>
        <end position="103"/>
    </location>
</feature>
<evidence type="ECO:0000256" key="2">
    <source>
        <dbReference type="ARBA" id="ARBA00013194"/>
    </source>
</evidence>
<evidence type="ECO:0000256" key="6">
    <source>
        <dbReference type="PROSITE-ProRule" id="PRU00278"/>
    </source>
</evidence>
<feature type="compositionally biased region" description="Basic and acidic residues" evidence="7">
    <location>
        <begin position="56"/>
        <end position="69"/>
    </location>
</feature>
<evidence type="ECO:0000256" key="3">
    <source>
        <dbReference type="ARBA" id="ARBA00022729"/>
    </source>
</evidence>
<dbReference type="InterPro" id="IPR027304">
    <property type="entry name" value="Trigger_fact/SurA_dom_sf"/>
</dbReference>
<keyword evidence="11" id="KW-1185">Reference proteome</keyword>
<keyword evidence="5 6" id="KW-0413">Isomerase</keyword>
<protein>
    <recommendedName>
        <fullName evidence="2">peptidylprolyl isomerase</fullName>
        <ecNumber evidence="2">5.2.1.8</ecNumber>
    </recommendedName>
</protein>
<evidence type="ECO:0000256" key="7">
    <source>
        <dbReference type="SAM" id="MobiDB-lite"/>
    </source>
</evidence>
<dbReference type="EMBL" id="FOUY01000083">
    <property type="protein sequence ID" value="SFO54306.1"/>
    <property type="molecule type" value="Genomic_DNA"/>
</dbReference>
<dbReference type="PANTHER" id="PTHR47245">
    <property type="entry name" value="PEPTIDYLPROLYL ISOMERASE"/>
    <property type="match status" value="1"/>
</dbReference>
<dbReference type="AlphaFoldDB" id="A0A1I5I2G4"/>
<feature type="domain" description="PpiC" evidence="9">
    <location>
        <begin position="292"/>
        <end position="382"/>
    </location>
</feature>
<gene>
    <name evidence="10" type="ORF">SAMN05216207_10832</name>
</gene>
<keyword evidence="8" id="KW-0812">Transmembrane</keyword>
<dbReference type="STRING" id="260086.SAMN05216207_10832"/>
<dbReference type="Pfam" id="PF13145">
    <property type="entry name" value="Rotamase_2"/>
    <property type="match status" value="1"/>
</dbReference>
<evidence type="ECO:0000313" key="11">
    <source>
        <dbReference type="Proteomes" id="UP000199614"/>
    </source>
</evidence>
<name>A0A1I5I2G4_PSUAM</name>
<feature type="compositionally biased region" description="Low complexity" evidence="7">
    <location>
        <begin position="429"/>
        <end position="443"/>
    </location>
</feature>
<comment type="catalytic activity">
    <reaction evidence="1">
        <text>[protein]-peptidylproline (omega=180) = [protein]-peptidylproline (omega=0)</text>
        <dbReference type="Rhea" id="RHEA:16237"/>
        <dbReference type="Rhea" id="RHEA-COMP:10747"/>
        <dbReference type="Rhea" id="RHEA-COMP:10748"/>
        <dbReference type="ChEBI" id="CHEBI:83833"/>
        <dbReference type="ChEBI" id="CHEBI:83834"/>
        <dbReference type="EC" id="5.2.1.8"/>
    </reaction>
</comment>
<dbReference type="Gene3D" id="1.10.4030.10">
    <property type="entry name" value="Porin chaperone SurA, peptide-binding domain"/>
    <property type="match status" value="1"/>
</dbReference>
<keyword evidence="3" id="KW-0732">Signal</keyword>
<proteinExistence type="predicted"/>
<accession>A0A1I5I2G4</accession>
<organism evidence="10 11">
    <name type="scientific">Pseudonocardia ammonioxydans</name>
    <dbReference type="NCBI Taxonomy" id="260086"/>
    <lineage>
        <taxon>Bacteria</taxon>
        <taxon>Bacillati</taxon>
        <taxon>Actinomycetota</taxon>
        <taxon>Actinomycetes</taxon>
        <taxon>Pseudonocardiales</taxon>
        <taxon>Pseudonocardiaceae</taxon>
        <taxon>Pseudonocardia</taxon>
    </lineage>
</organism>
<feature type="compositionally biased region" description="Acidic residues" evidence="7">
    <location>
        <begin position="82"/>
        <end position="93"/>
    </location>
</feature>
<dbReference type="InterPro" id="IPR050245">
    <property type="entry name" value="PrsA_foldase"/>
</dbReference>
<dbReference type="Proteomes" id="UP000199614">
    <property type="component" value="Unassembled WGS sequence"/>
</dbReference>
<dbReference type="SUPFAM" id="SSF109998">
    <property type="entry name" value="Triger factor/SurA peptide-binding domain-like"/>
    <property type="match status" value="1"/>
</dbReference>
<dbReference type="EC" id="5.2.1.8" evidence="2"/>
<dbReference type="PANTHER" id="PTHR47245:SF1">
    <property type="entry name" value="FOLDASE PROTEIN PRSA"/>
    <property type="match status" value="1"/>
</dbReference>
<keyword evidence="8" id="KW-0472">Membrane</keyword>
<evidence type="ECO:0000256" key="5">
    <source>
        <dbReference type="ARBA" id="ARBA00023235"/>
    </source>
</evidence>
<feature type="compositionally biased region" description="Pro residues" evidence="7">
    <location>
        <begin position="444"/>
        <end position="454"/>
    </location>
</feature>
<dbReference type="InterPro" id="IPR046357">
    <property type="entry name" value="PPIase_dom_sf"/>
</dbReference>
<dbReference type="OrthoDB" id="3772768at2"/>
<evidence type="ECO:0000313" key="10">
    <source>
        <dbReference type="EMBL" id="SFO54306.1"/>
    </source>
</evidence>
<dbReference type="RefSeq" id="WP_093356825.1">
    <property type="nucleotide sequence ID" value="NZ_FOUY01000083.1"/>
</dbReference>
<evidence type="ECO:0000259" key="9">
    <source>
        <dbReference type="PROSITE" id="PS50198"/>
    </source>
</evidence>
<dbReference type="SUPFAM" id="SSF54534">
    <property type="entry name" value="FKBP-like"/>
    <property type="match status" value="1"/>
</dbReference>
<keyword evidence="8" id="KW-1133">Transmembrane helix</keyword>
<feature type="region of interest" description="Disordered" evidence="7">
    <location>
        <begin position="429"/>
        <end position="454"/>
    </location>
</feature>
<evidence type="ECO:0000256" key="4">
    <source>
        <dbReference type="ARBA" id="ARBA00023110"/>
    </source>
</evidence>
<feature type="transmembrane region" description="Helical" evidence="8">
    <location>
        <begin position="120"/>
        <end position="140"/>
    </location>
</feature>
<evidence type="ECO:0000256" key="1">
    <source>
        <dbReference type="ARBA" id="ARBA00000971"/>
    </source>
</evidence>
<dbReference type="InterPro" id="IPR000297">
    <property type="entry name" value="PPIase_PpiC"/>
</dbReference>
<dbReference type="Pfam" id="PF13624">
    <property type="entry name" value="SurA_N_3"/>
    <property type="match status" value="1"/>
</dbReference>
<evidence type="ECO:0000256" key="8">
    <source>
        <dbReference type="SAM" id="Phobius"/>
    </source>
</evidence>
<dbReference type="PROSITE" id="PS50198">
    <property type="entry name" value="PPIC_PPIASE_2"/>
    <property type="match status" value="1"/>
</dbReference>
<dbReference type="GO" id="GO:0003755">
    <property type="term" value="F:peptidyl-prolyl cis-trans isomerase activity"/>
    <property type="evidence" value="ECO:0007669"/>
    <property type="project" value="UniProtKB-KW"/>
</dbReference>
<keyword evidence="4 6" id="KW-0697">Rotamase</keyword>
<dbReference type="Gene3D" id="3.10.50.40">
    <property type="match status" value="1"/>
</dbReference>